<keyword evidence="6" id="KW-0560">Oxidoreductase</keyword>
<dbReference type="EMBL" id="AZIL01001062">
    <property type="protein sequence ID" value="EWM25015.1"/>
    <property type="molecule type" value="Genomic_DNA"/>
</dbReference>
<evidence type="ECO:0000256" key="11">
    <source>
        <dbReference type="ARBA" id="ARBA00047652"/>
    </source>
</evidence>
<evidence type="ECO:0000259" key="15">
    <source>
        <dbReference type="Pfam" id="PF01207"/>
    </source>
</evidence>
<evidence type="ECO:0000256" key="10">
    <source>
        <dbReference type="ARBA" id="ARBA00047287"/>
    </source>
</evidence>
<comment type="similarity">
    <text evidence="8">Belongs to the Dus family. Dus1 subfamily.</text>
</comment>
<keyword evidence="5" id="KW-0521">NADP</keyword>
<keyword evidence="2" id="KW-0285">Flavoprotein</keyword>
<dbReference type="Gene3D" id="3.20.20.70">
    <property type="entry name" value="Aldolase class I"/>
    <property type="match status" value="1"/>
</dbReference>
<evidence type="ECO:0000256" key="5">
    <source>
        <dbReference type="ARBA" id="ARBA00022857"/>
    </source>
</evidence>
<evidence type="ECO:0000256" key="6">
    <source>
        <dbReference type="ARBA" id="ARBA00023002"/>
    </source>
</evidence>
<dbReference type="CDD" id="cd02801">
    <property type="entry name" value="DUS_like_FMN"/>
    <property type="match status" value="1"/>
</dbReference>
<evidence type="ECO:0000256" key="9">
    <source>
        <dbReference type="ARBA" id="ARBA00038890"/>
    </source>
</evidence>
<dbReference type="GO" id="GO:0050660">
    <property type="term" value="F:flavin adenine dinucleotide binding"/>
    <property type="evidence" value="ECO:0007669"/>
    <property type="project" value="InterPro"/>
</dbReference>
<accession>W7TDH4</accession>
<feature type="domain" description="DUS-like FMN-binding" evidence="15">
    <location>
        <begin position="59"/>
        <end position="313"/>
    </location>
</feature>
<evidence type="ECO:0000256" key="7">
    <source>
        <dbReference type="ARBA" id="ARBA00023027"/>
    </source>
</evidence>
<proteinExistence type="inferred from homology"/>
<keyword evidence="3" id="KW-0288">FMN</keyword>
<keyword evidence="17" id="KW-1185">Reference proteome</keyword>
<dbReference type="InterPro" id="IPR035587">
    <property type="entry name" value="DUS-like_FMN-bd"/>
</dbReference>
<reference evidence="16 17" key="1">
    <citation type="journal article" date="2014" name="Mol. Plant">
        <title>Chromosome Scale Genome Assembly and Transcriptome Profiling of Nannochloropsis gaditana in Nitrogen Depletion.</title>
        <authorList>
            <person name="Corteggiani Carpinelli E."/>
            <person name="Telatin A."/>
            <person name="Vitulo N."/>
            <person name="Forcato C."/>
            <person name="D'Angelo M."/>
            <person name="Schiavon R."/>
            <person name="Vezzi A."/>
            <person name="Giacometti G.M."/>
            <person name="Morosinotto T."/>
            <person name="Valle G."/>
        </authorList>
    </citation>
    <scope>NUCLEOTIDE SEQUENCE [LARGE SCALE GENOMIC DNA]</scope>
    <source>
        <strain evidence="16 17">B-31</strain>
    </source>
</reference>
<organism evidence="16 17">
    <name type="scientific">Nannochloropsis gaditana</name>
    <dbReference type="NCBI Taxonomy" id="72520"/>
    <lineage>
        <taxon>Eukaryota</taxon>
        <taxon>Sar</taxon>
        <taxon>Stramenopiles</taxon>
        <taxon>Ochrophyta</taxon>
        <taxon>Eustigmatophyceae</taxon>
        <taxon>Eustigmatales</taxon>
        <taxon>Monodopsidaceae</taxon>
        <taxon>Nannochloropsis</taxon>
    </lineage>
</organism>
<dbReference type="OrthoDB" id="272303at2759"/>
<dbReference type="AlphaFoldDB" id="W7TDH4"/>
<dbReference type="GO" id="GO:0017150">
    <property type="term" value="F:tRNA dihydrouridine synthase activity"/>
    <property type="evidence" value="ECO:0007669"/>
    <property type="project" value="InterPro"/>
</dbReference>
<evidence type="ECO:0000256" key="13">
    <source>
        <dbReference type="ARBA" id="ARBA00049467"/>
    </source>
</evidence>
<dbReference type="PANTHER" id="PTHR11082:SF5">
    <property type="entry name" value="TRNA-DIHYDROURIDINE(16_17) SYNTHASE [NAD(P)(+)]-LIKE"/>
    <property type="match status" value="1"/>
</dbReference>
<evidence type="ECO:0000256" key="14">
    <source>
        <dbReference type="SAM" id="MobiDB-lite"/>
    </source>
</evidence>
<protein>
    <recommendedName>
        <fullName evidence="9">tRNA-dihydrouridine(16/17) synthase [NAD(P)(+)]</fullName>
        <ecNumber evidence="9">1.3.1.88</ecNumber>
    </recommendedName>
</protein>
<gene>
    <name evidence="16" type="ORF">Naga_100068g29</name>
</gene>
<comment type="catalytic activity">
    <reaction evidence="13">
        <text>5,6-dihydrouridine(17) in tRNA + NADP(+) = uridine(17) in tRNA + NADPH + H(+)</text>
        <dbReference type="Rhea" id="RHEA:53368"/>
        <dbReference type="Rhea" id="RHEA-COMP:13541"/>
        <dbReference type="Rhea" id="RHEA-COMP:13542"/>
        <dbReference type="ChEBI" id="CHEBI:15378"/>
        <dbReference type="ChEBI" id="CHEBI:57783"/>
        <dbReference type="ChEBI" id="CHEBI:58349"/>
        <dbReference type="ChEBI" id="CHEBI:65315"/>
        <dbReference type="ChEBI" id="CHEBI:74443"/>
        <dbReference type="EC" id="1.3.1.88"/>
    </reaction>
    <physiologicalReaction direction="right-to-left" evidence="13">
        <dbReference type="Rhea" id="RHEA:53370"/>
    </physiologicalReaction>
</comment>
<comment type="catalytic activity">
    <reaction evidence="12">
        <text>5,6-dihydrouridine(16) in tRNA + NAD(+) = uridine(16) in tRNA + NADH + H(+)</text>
        <dbReference type="Rhea" id="RHEA:53380"/>
        <dbReference type="Rhea" id="RHEA-COMP:13543"/>
        <dbReference type="Rhea" id="RHEA-COMP:13544"/>
        <dbReference type="ChEBI" id="CHEBI:15378"/>
        <dbReference type="ChEBI" id="CHEBI:57540"/>
        <dbReference type="ChEBI" id="CHEBI:57945"/>
        <dbReference type="ChEBI" id="CHEBI:65315"/>
        <dbReference type="ChEBI" id="CHEBI:74443"/>
        <dbReference type="EC" id="1.3.1.88"/>
    </reaction>
    <physiologicalReaction direction="right-to-left" evidence="12">
        <dbReference type="Rhea" id="RHEA:53382"/>
    </physiologicalReaction>
</comment>
<evidence type="ECO:0000256" key="2">
    <source>
        <dbReference type="ARBA" id="ARBA00022630"/>
    </source>
</evidence>
<evidence type="ECO:0000256" key="3">
    <source>
        <dbReference type="ARBA" id="ARBA00022643"/>
    </source>
</evidence>
<evidence type="ECO:0000313" key="16">
    <source>
        <dbReference type="EMBL" id="EWM25015.1"/>
    </source>
</evidence>
<dbReference type="InterPro" id="IPR013785">
    <property type="entry name" value="Aldolase_TIM"/>
</dbReference>
<name>W7TDH4_9STRA</name>
<comment type="caution">
    <text evidence="16">The sequence shown here is derived from an EMBL/GenBank/DDBJ whole genome shotgun (WGS) entry which is preliminary data.</text>
</comment>
<keyword evidence="7" id="KW-0520">NAD</keyword>
<comment type="catalytic activity">
    <reaction evidence="11">
        <text>5,6-dihydrouridine(16) in tRNA + NADP(+) = uridine(16) in tRNA + NADPH + H(+)</text>
        <dbReference type="Rhea" id="RHEA:53376"/>
        <dbReference type="Rhea" id="RHEA-COMP:13543"/>
        <dbReference type="Rhea" id="RHEA-COMP:13544"/>
        <dbReference type="ChEBI" id="CHEBI:15378"/>
        <dbReference type="ChEBI" id="CHEBI:57783"/>
        <dbReference type="ChEBI" id="CHEBI:58349"/>
        <dbReference type="ChEBI" id="CHEBI:65315"/>
        <dbReference type="ChEBI" id="CHEBI:74443"/>
        <dbReference type="EC" id="1.3.1.88"/>
    </reaction>
    <physiologicalReaction direction="right-to-left" evidence="11">
        <dbReference type="Rhea" id="RHEA:53378"/>
    </physiologicalReaction>
</comment>
<dbReference type="SUPFAM" id="SSF51395">
    <property type="entry name" value="FMN-linked oxidoreductases"/>
    <property type="match status" value="1"/>
</dbReference>
<evidence type="ECO:0000256" key="8">
    <source>
        <dbReference type="ARBA" id="ARBA00038313"/>
    </source>
</evidence>
<dbReference type="InterPro" id="IPR018517">
    <property type="entry name" value="tRNA_hU_synthase_CS"/>
</dbReference>
<comment type="catalytic activity">
    <reaction evidence="10">
        <text>5,6-dihydrouridine(17) in tRNA + NAD(+) = uridine(17) in tRNA + NADH + H(+)</text>
        <dbReference type="Rhea" id="RHEA:53372"/>
        <dbReference type="Rhea" id="RHEA-COMP:13541"/>
        <dbReference type="Rhea" id="RHEA-COMP:13542"/>
        <dbReference type="ChEBI" id="CHEBI:15378"/>
        <dbReference type="ChEBI" id="CHEBI:57540"/>
        <dbReference type="ChEBI" id="CHEBI:57945"/>
        <dbReference type="ChEBI" id="CHEBI:65315"/>
        <dbReference type="ChEBI" id="CHEBI:74443"/>
        <dbReference type="EC" id="1.3.1.88"/>
    </reaction>
    <physiologicalReaction direction="right-to-left" evidence="10">
        <dbReference type="Rhea" id="RHEA:53374"/>
    </physiologicalReaction>
</comment>
<feature type="compositionally biased region" description="Basic and acidic residues" evidence="14">
    <location>
        <begin position="389"/>
        <end position="408"/>
    </location>
</feature>
<dbReference type="PANTHER" id="PTHR11082">
    <property type="entry name" value="TRNA-DIHYDROURIDINE SYNTHASE"/>
    <property type="match status" value="1"/>
</dbReference>
<evidence type="ECO:0000256" key="12">
    <source>
        <dbReference type="ARBA" id="ARBA00048934"/>
    </source>
</evidence>
<dbReference type="Proteomes" id="UP000019335">
    <property type="component" value="Chromosome 12"/>
</dbReference>
<evidence type="ECO:0000313" key="17">
    <source>
        <dbReference type="Proteomes" id="UP000019335"/>
    </source>
</evidence>
<evidence type="ECO:0000256" key="1">
    <source>
        <dbReference type="ARBA" id="ARBA00001917"/>
    </source>
</evidence>
<dbReference type="PROSITE" id="PS01136">
    <property type="entry name" value="UPF0034"/>
    <property type="match status" value="1"/>
</dbReference>
<comment type="cofactor">
    <cofactor evidence="1">
        <name>FMN</name>
        <dbReference type="ChEBI" id="CHEBI:58210"/>
    </cofactor>
</comment>
<evidence type="ECO:0000256" key="4">
    <source>
        <dbReference type="ARBA" id="ARBA00022694"/>
    </source>
</evidence>
<sequence length="424" mass="46865">MAGVTAACPLQAARISSRGLAHEQALLLQQQPSLPLDLEAHVARAWRWYRSMGSPRYVCAPMVDQSELAFRLLCRRYGTQLAFSPMVHAACYLREKRSKRNEVFFCNTNPQDWPLIVQLCGNDPGVLLAAAKEICRIEGVCAVDLNLGCPQGIARKGKYGAFLLHQADLVVRIVSTLSRELDKPVTCKIRLLPTFSETLALCQALVGAGCSLLTVHGRTKEQNKHLVGSCDWEAIRKIKAAVPVPVFANGGIADLDDVEKCLSFTKVDGVMSSEALLENPGLFSRNVNVVTGHRANQLDLAEEYLELAAQHPPDRLKCVRAHVFKLVFTGVQLFEDLRDALVAAENVKEMRWVVGEIRRRALERAQGRDVGSAGERSWYWRHWHKGVTDKGSELPRQGKEGGKRRGEEGGVESEGMGCLFGAED</sequence>
<dbReference type="Pfam" id="PF01207">
    <property type="entry name" value="Dus"/>
    <property type="match status" value="1"/>
</dbReference>
<dbReference type="EC" id="1.3.1.88" evidence="9"/>
<keyword evidence="4" id="KW-0819">tRNA processing</keyword>
<feature type="region of interest" description="Disordered" evidence="14">
    <location>
        <begin position="389"/>
        <end position="424"/>
    </location>
</feature>